<evidence type="ECO:0000313" key="1">
    <source>
        <dbReference type="EMBL" id="RDY11738.1"/>
    </source>
</evidence>
<evidence type="ECO:0000313" key="2">
    <source>
        <dbReference type="Proteomes" id="UP000257109"/>
    </source>
</evidence>
<comment type="caution">
    <text evidence="1">The sequence shown here is derived from an EMBL/GenBank/DDBJ whole genome shotgun (WGS) entry which is preliminary data.</text>
</comment>
<organism evidence="1 2">
    <name type="scientific">Mucuna pruriens</name>
    <name type="common">Velvet bean</name>
    <name type="synonym">Dolichos pruriens</name>
    <dbReference type="NCBI Taxonomy" id="157652"/>
    <lineage>
        <taxon>Eukaryota</taxon>
        <taxon>Viridiplantae</taxon>
        <taxon>Streptophyta</taxon>
        <taxon>Embryophyta</taxon>
        <taxon>Tracheophyta</taxon>
        <taxon>Spermatophyta</taxon>
        <taxon>Magnoliopsida</taxon>
        <taxon>eudicotyledons</taxon>
        <taxon>Gunneridae</taxon>
        <taxon>Pentapetalae</taxon>
        <taxon>rosids</taxon>
        <taxon>fabids</taxon>
        <taxon>Fabales</taxon>
        <taxon>Fabaceae</taxon>
        <taxon>Papilionoideae</taxon>
        <taxon>50 kb inversion clade</taxon>
        <taxon>NPAAA clade</taxon>
        <taxon>indigoferoid/millettioid clade</taxon>
        <taxon>Phaseoleae</taxon>
        <taxon>Mucuna</taxon>
    </lineage>
</organism>
<dbReference type="STRING" id="157652.A0A371I9M9"/>
<feature type="non-terminal residue" evidence="1">
    <location>
        <position position="1"/>
    </location>
</feature>
<feature type="non-terminal residue" evidence="1">
    <location>
        <position position="127"/>
    </location>
</feature>
<sequence>MTFWKLIQLNKCGLKIPHLIFVDDLIIFVEAFPRQINSKKTKIHLCNNVHENVRHQISEDSNFHRTCELGKYLRVPLNTINKNYLQRRKYVVIYKESYTNKISPYEPPKLHYSSQDPYATNLLKFTQ</sequence>
<protein>
    <recommendedName>
        <fullName evidence="3">Reverse transcriptase domain-containing protein</fullName>
    </recommendedName>
</protein>
<dbReference type="AlphaFoldDB" id="A0A371I9M9"/>
<dbReference type="EMBL" id="QJKJ01000590">
    <property type="protein sequence ID" value="RDY11738.1"/>
    <property type="molecule type" value="Genomic_DNA"/>
</dbReference>
<name>A0A371I9M9_MUCPR</name>
<evidence type="ECO:0008006" key="3">
    <source>
        <dbReference type="Google" id="ProtNLM"/>
    </source>
</evidence>
<dbReference type="Proteomes" id="UP000257109">
    <property type="component" value="Unassembled WGS sequence"/>
</dbReference>
<proteinExistence type="predicted"/>
<keyword evidence="2" id="KW-1185">Reference proteome</keyword>
<accession>A0A371I9M9</accession>
<gene>
    <name evidence="1" type="ORF">CR513_03553</name>
</gene>
<reference evidence="1" key="1">
    <citation type="submission" date="2018-05" db="EMBL/GenBank/DDBJ databases">
        <title>Draft genome of Mucuna pruriens seed.</title>
        <authorList>
            <person name="Nnadi N.E."/>
            <person name="Vos R."/>
            <person name="Hasami M.H."/>
            <person name="Devisetty U.K."/>
            <person name="Aguiy J.C."/>
        </authorList>
    </citation>
    <scope>NUCLEOTIDE SEQUENCE [LARGE SCALE GENOMIC DNA]</scope>
    <source>
        <strain evidence="1">JCA_2017</strain>
    </source>
</reference>